<dbReference type="OrthoDB" id="9815884at2"/>
<feature type="coiled-coil region" evidence="2">
    <location>
        <begin position="207"/>
        <end position="241"/>
    </location>
</feature>
<feature type="coiled-coil region" evidence="2">
    <location>
        <begin position="20"/>
        <end position="47"/>
    </location>
</feature>
<keyword evidence="5" id="KW-1185">Reference proteome</keyword>
<dbReference type="SUPFAM" id="SSF51261">
    <property type="entry name" value="Duplicated hybrid motif"/>
    <property type="match status" value="1"/>
</dbReference>
<dbReference type="EMBL" id="PXOQ01000007">
    <property type="protein sequence ID" value="PSG90216.1"/>
    <property type="molecule type" value="Genomic_DNA"/>
</dbReference>
<proteinExistence type="predicted"/>
<feature type="coiled-coil region" evidence="2">
    <location>
        <begin position="76"/>
        <end position="117"/>
    </location>
</feature>
<evidence type="ECO:0000313" key="4">
    <source>
        <dbReference type="EMBL" id="PSG90216.1"/>
    </source>
</evidence>
<organism evidence="4 5">
    <name type="scientific">Aurantibacter aestuarii</name>
    <dbReference type="NCBI Taxonomy" id="1266046"/>
    <lineage>
        <taxon>Bacteria</taxon>
        <taxon>Pseudomonadati</taxon>
        <taxon>Bacteroidota</taxon>
        <taxon>Flavobacteriia</taxon>
        <taxon>Flavobacteriales</taxon>
        <taxon>Flavobacteriaceae</taxon>
        <taxon>Aurantibacter</taxon>
    </lineage>
</organism>
<keyword evidence="1" id="KW-0732">Signal</keyword>
<dbReference type="InterPro" id="IPR016047">
    <property type="entry name" value="M23ase_b-sheet_dom"/>
</dbReference>
<evidence type="ECO:0000256" key="1">
    <source>
        <dbReference type="ARBA" id="ARBA00022729"/>
    </source>
</evidence>
<dbReference type="InterPro" id="IPR050570">
    <property type="entry name" value="Cell_wall_metabolism_enzyme"/>
</dbReference>
<dbReference type="Gene3D" id="6.10.250.3150">
    <property type="match status" value="1"/>
</dbReference>
<sequence length="411" mass="46864">MLKHKVIILCIAFFCGITLSSAQKSKQDQLEERRQELRNEIRKINNLLFQNTNKKKSEASKIEDLNYKLEVRRNLIKVTNEQANLLTREINSNQNKISDLNKELEVLKANYAKLLVKSYKNKNTQSRIMFLLSSNNFKQAYKRLQYINQYSDYQKKQGENITEKTNELLAVNKKLIEQKKSKDALIEENRKAKIALEKDVIEQKAILALIQKDLDKYSAEVREKQKEVAKIDKEISDLIKAAIAKSNKKAGVKPSNKVGKAEEFALTAESKALAADFLSNKGKLPWPVEKGIIKLRYGRQPHPIDKSLQIESNGVRIATETNAKVRAVFNGEVLAVQKAKLGSITVLIQHGNYVSSYTNLGKVYVSEGEKVSTKQDIGEIFTNPITNETILRFSIFKNSTTQNPALWIYKM</sequence>
<gene>
    <name evidence="4" type="ORF">C7H52_02760</name>
</gene>
<dbReference type="PANTHER" id="PTHR21666">
    <property type="entry name" value="PEPTIDASE-RELATED"/>
    <property type="match status" value="1"/>
</dbReference>
<accession>A0A2T1NCR7</accession>
<dbReference type="RefSeq" id="WP_106462357.1">
    <property type="nucleotide sequence ID" value="NZ_PXOQ01000007.1"/>
</dbReference>
<dbReference type="Gene3D" id="2.70.70.10">
    <property type="entry name" value="Glucose Permease (Domain IIA)"/>
    <property type="match status" value="1"/>
</dbReference>
<feature type="domain" description="M23ase beta-sheet core" evidence="3">
    <location>
        <begin position="312"/>
        <end position="404"/>
    </location>
</feature>
<dbReference type="GO" id="GO:0004222">
    <property type="term" value="F:metalloendopeptidase activity"/>
    <property type="evidence" value="ECO:0007669"/>
    <property type="project" value="TreeGrafter"/>
</dbReference>
<evidence type="ECO:0000256" key="2">
    <source>
        <dbReference type="SAM" id="Coils"/>
    </source>
</evidence>
<dbReference type="InterPro" id="IPR011055">
    <property type="entry name" value="Dup_hybrid_motif"/>
</dbReference>
<protein>
    <submittedName>
        <fullName evidence="4">Peptidase M23</fullName>
    </submittedName>
</protein>
<comment type="caution">
    <text evidence="4">The sequence shown here is derived from an EMBL/GenBank/DDBJ whole genome shotgun (WGS) entry which is preliminary data.</text>
</comment>
<evidence type="ECO:0000313" key="5">
    <source>
        <dbReference type="Proteomes" id="UP000238426"/>
    </source>
</evidence>
<dbReference type="PANTHER" id="PTHR21666:SF289">
    <property type="entry name" value="L-ALA--D-GLU ENDOPEPTIDASE"/>
    <property type="match status" value="1"/>
</dbReference>
<name>A0A2T1NCR7_9FLAO</name>
<dbReference type="CDD" id="cd12797">
    <property type="entry name" value="M23_peptidase"/>
    <property type="match status" value="1"/>
</dbReference>
<keyword evidence="2" id="KW-0175">Coiled coil</keyword>
<evidence type="ECO:0000259" key="3">
    <source>
        <dbReference type="Pfam" id="PF01551"/>
    </source>
</evidence>
<reference evidence="4 5" key="1">
    <citation type="submission" date="2018-03" db="EMBL/GenBank/DDBJ databases">
        <title>Mesoflavibacter sp. HG37 and Mesoflavibacter sp. HG96 sp.nov., two marine bacteria isolated from seawater of Western Pacific Ocean.</title>
        <authorList>
            <person name="Cheng H."/>
            <person name="Wu Y.-H."/>
            <person name="Guo L.-L."/>
            <person name="Xu X.-W."/>
        </authorList>
    </citation>
    <scope>NUCLEOTIDE SEQUENCE [LARGE SCALE GENOMIC DNA]</scope>
    <source>
        <strain evidence="4 5">KCTC 32269</strain>
    </source>
</reference>
<dbReference type="Pfam" id="PF01551">
    <property type="entry name" value="Peptidase_M23"/>
    <property type="match status" value="1"/>
</dbReference>
<dbReference type="Proteomes" id="UP000238426">
    <property type="component" value="Unassembled WGS sequence"/>
</dbReference>
<dbReference type="AlphaFoldDB" id="A0A2T1NCR7"/>